<dbReference type="OrthoDB" id="10253954at2759"/>
<feature type="region of interest" description="Disordered" evidence="1">
    <location>
        <begin position="283"/>
        <end position="372"/>
    </location>
</feature>
<accession>A0A2B4RLZ1</accession>
<sequence length="743" mass="79783">MTKSVSSLKQEQYALVYKAVVQLVHEEFDRERVKSHTYVNVELPTSPKSSPENEDYENCEFISSVSRWRQNDRKNESSPKPSVPLPSPPLPSPKETKGSSKPQLANRPKISKLDGAAVAKSSAQANGDYVNLEFPSKVMKTPPISPAREIAAPFAAPLPPVHRANTPNASRARMGSGGPAEKQKILVNSDYEVLPKKMSPSPVFSPGNEMPPPMKKVISSDYEFPSVSAKREDKKPTVHVPEGLLIDLGDDVPPVPSKRHSVGSVSKNGAGARYENVEVKPVMPAGVRSTSSPNIQDDLLIHGSNYLQPTSKNPRQDLRPENLKESVDKKGFSTVPNRLHADSGPKRSPLTDDLFQGPSISVTGDASIGGSEVKNSQSGSYCLLGIPASKVTAPQPNLELQHQRQKPTDEDARKALHVQSQVQPKKQSEPSKARPKVGAYALVGIPEAGGQIIKPTPVCKPAPYCSNDATGNAAIPVKDKGKGYPVEGKEKPVAEPSYELVGHRHSPGKMVPANPVQQPKLENTSLDVKRDARQGVHGSPLLNRADKQHLVAKSNSLPDVSHRGSADGEAQSTDDVTVGPDLYASVAPKNRNRPDNKGTNGVMLSGGISSLRTQTSSGSLQSFASTSSDGGNSPPAVPEKTNDAFLVPDEEPYEAVQQNNKGTLGDRFKKMVKNNTKGSLPKRLSDLTNPVGHGGNGTSKTNSLGSSNVVVPWDDIGYMKRVDKPKGPRTCPTHWPTFGYLGL</sequence>
<reference evidence="3" key="1">
    <citation type="journal article" date="2017" name="bioRxiv">
        <title>Comparative analysis of the genomes of Stylophora pistillata and Acropora digitifera provides evidence for extensive differences between species of corals.</title>
        <authorList>
            <person name="Voolstra C.R."/>
            <person name="Li Y."/>
            <person name="Liew Y.J."/>
            <person name="Baumgarten S."/>
            <person name="Zoccola D."/>
            <person name="Flot J.-F."/>
            <person name="Tambutte S."/>
            <person name="Allemand D."/>
            <person name="Aranda M."/>
        </authorList>
    </citation>
    <scope>NUCLEOTIDE SEQUENCE [LARGE SCALE GENOMIC DNA]</scope>
</reference>
<feature type="region of interest" description="Disordered" evidence="1">
    <location>
        <begin position="557"/>
        <end position="642"/>
    </location>
</feature>
<protein>
    <submittedName>
        <fullName evidence="2">Uncharacterized protein</fullName>
    </submittedName>
</protein>
<evidence type="ECO:0000313" key="2">
    <source>
        <dbReference type="EMBL" id="PFX17348.1"/>
    </source>
</evidence>
<feature type="region of interest" description="Disordered" evidence="1">
    <location>
        <begin position="197"/>
        <end position="269"/>
    </location>
</feature>
<dbReference type="AlphaFoldDB" id="A0A2B4RLZ1"/>
<feature type="region of interest" description="Disordered" evidence="1">
    <location>
        <begin position="676"/>
        <end position="706"/>
    </location>
</feature>
<feature type="compositionally biased region" description="Basic and acidic residues" evidence="1">
    <location>
        <begin position="314"/>
        <end position="331"/>
    </location>
</feature>
<proteinExistence type="predicted"/>
<dbReference type="STRING" id="50429.A0A2B4RLZ1"/>
<gene>
    <name evidence="2" type="ORF">AWC38_SpisGene18330</name>
</gene>
<name>A0A2B4RLZ1_STYPI</name>
<comment type="caution">
    <text evidence="2">The sequence shown here is derived from an EMBL/GenBank/DDBJ whole genome shotgun (WGS) entry which is preliminary data.</text>
</comment>
<dbReference type="Proteomes" id="UP000225706">
    <property type="component" value="Unassembled WGS sequence"/>
</dbReference>
<feature type="compositionally biased region" description="Polar residues" evidence="1">
    <location>
        <begin position="607"/>
        <end position="631"/>
    </location>
</feature>
<evidence type="ECO:0000256" key="1">
    <source>
        <dbReference type="SAM" id="MobiDB-lite"/>
    </source>
</evidence>
<feature type="region of interest" description="Disordered" evidence="1">
    <location>
        <begin position="394"/>
        <end position="435"/>
    </location>
</feature>
<keyword evidence="3" id="KW-1185">Reference proteome</keyword>
<dbReference type="EMBL" id="LSMT01000479">
    <property type="protein sequence ID" value="PFX17348.1"/>
    <property type="molecule type" value="Genomic_DNA"/>
</dbReference>
<feature type="region of interest" description="Disordered" evidence="1">
    <location>
        <begin position="35"/>
        <end position="130"/>
    </location>
</feature>
<evidence type="ECO:0000313" key="3">
    <source>
        <dbReference type="Proteomes" id="UP000225706"/>
    </source>
</evidence>
<feature type="region of interest" description="Disordered" evidence="1">
    <location>
        <begin position="158"/>
        <end position="182"/>
    </location>
</feature>
<organism evidence="2 3">
    <name type="scientific">Stylophora pistillata</name>
    <name type="common">Smooth cauliflower coral</name>
    <dbReference type="NCBI Taxonomy" id="50429"/>
    <lineage>
        <taxon>Eukaryota</taxon>
        <taxon>Metazoa</taxon>
        <taxon>Cnidaria</taxon>
        <taxon>Anthozoa</taxon>
        <taxon>Hexacorallia</taxon>
        <taxon>Scleractinia</taxon>
        <taxon>Astrocoeniina</taxon>
        <taxon>Pocilloporidae</taxon>
        <taxon>Stylophora</taxon>
    </lineage>
</organism>
<feature type="compositionally biased region" description="Pro residues" evidence="1">
    <location>
        <begin position="81"/>
        <end position="92"/>
    </location>
</feature>